<dbReference type="GO" id="GO:0005524">
    <property type="term" value="F:ATP binding"/>
    <property type="evidence" value="ECO:0007669"/>
    <property type="project" value="InterPro"/>
</dbReference>
<dbReference type="Gene3D" id="1.10.8.60">
    <property type="match status" value="1"/>
</dbReference>
<dbReference type="SUPFAM" id="SSF54211">
    <property type="entry name" value="Ribosomal protein S5 domain 2-like"/>
    <property type="match status" value="1"/>
</dbReference>
<accession>A0A7C5PRS9</accession>
<keyword evidence="3" id="KW-0175">Coiled coil</keyword>
<evidence type="ECO:0000313" key="5">
    <source>
        <dbReference type="EMBL" id="HHI66352.1"/>
    </source>
</evidence>
<dbReference type="EMBL" id="DRUY01000248">
    <property type="protein sequence ID" value="HHI66352.1"/>
    <property type="molecule type" value="Genomic_DNA"/>
</dbReference>
<dbReference type="InterPro" id="IPR020568">
    <property type="entry name" value="Ribosomal_Su5_D2-typ_SF"/>
</dbReference>
<dbReference type="InterPro" id="IPR046844">
    <property type="entry name" value="Lon-like_helical"/>
</dbReference>
<feature type="coiled-coil region" evidence="3">
    <location>
        <begin position="206"/>
        <end position="233"/>
    </location>
</feature>
<dbReference type="InterPro" id="IPR046843">
    <property type="entry name" value="LonB_AAA-LID"/>
</dbReference>
<keyword evidence="2" id="KW-0378">Hydrolase</keyword>
<dbReference type="GO" id="GO:0004252">
    <property type="term" value="F:serine-type endopeptidase activity"/>
    <property type="evidence" value="ECO:0007669"/>
    <property type="project" value="UniProtKB-UniRule"/>
</dbReference>
<evidence type="ECO:0000259" key="4">
    <source>
        <dbReference type="PROSITE" id="PS51786"/>
    </source>
</evidence>
<dbReference type="PRINTS" id="PR00830">
    <property type="entry name" value="ENDOLAPTASE"/>
</dbReference>
<evidence type="ECO:0000256" key="3">
    <source>
        <dbReference type="SAM" id="Coils"/>
    </source>
</evidence>
<dbReference type="GO" id="GO:0030163">
    <property type="term" value="P:protein catabolic process"/>
    <property type="evidence" value="ECO:0007669"/>
    <property type="project" value="InterPro"/>
</dbReference>
<feature type="domain" description="Lon proteolytic" evidence="4">
    <location>
        <begin position="560"/>
        <end position="754"/>
    </location>
</feature>
<comment type="caution">
    <text evidence="5">The sequence shown here is derived from an EMBL/GenBank/DDBJ whole genome shotgun (WGS) entry which is preliminary data.</text>
</comment>
<dbReference type="Gene3D" id="3.40.50.300">
    <property type="entry name" value="P-loop containing nucleotide triphosphate hydrolases"/>
    <property type="match status" value="2"/>
</dbReference>
<evidence type="ECO:0000256" key="2">
    <source>
        <dbReference type="PROSITE-ProRule" id="PRU01122"/>
    </source>
</evidence>
<keyword evidence="1 2" id="KW-0645">Protease</keyword>
<dbReference type="InterPro" id="IPR041699">
    <property type="entry name" value="AAA_32"/>
</dbReference>
<proteinExistence type="inferred from homology"/>
<dbReference type="PROSITE" id="PS51786">
    <property type="entry name" value="LON_PROTEOLYTIC"/>
    <property type="match status" value="1"/>
</dbReference>
<dbReference type="Gene3D" id="3.30.230.10">
    <property type="match status" value="1"/>
</dbReference>
<name>A0A7C5PRS9_9BACT</name>
<feature type="active site" evidence="2">
    <location>
        <position position="650"/>
    </location>
</feature>
<evidence type="ECO:0000256" key="1">
    <source>
        <dbReference type="ARBA" id="ARBA00022670"/>
    </source>
</evidence>
<feature type="active site" evidence="2">
    <location>
        <position position="693"/>
    </location>
</feature>
<sequence length="794" mass="90325">MRELSASDLTVSEIKLDLIDSDRVEDIKFLGQERAIEALDFGLSIKDFRYNIFVVGHEGMNKRDVVLSILKSRAKDFKKPDDVVYVFNFKNPDMPKVLYLPAGKGRVLKKYMNDFVVSLRSDFPKKFESKEYEMARRKLIEEFQRKRARIFNEFEEEVSKFNFAIRTLENGVIELFAVSPTTKAPFTEEEYRALPDEDKEKIQTTGEMLNERMNEALRQIREEEKNLREKTILLDKNFAASFVDSILKPIKDEFSDKEDVLLYLEEVRSDLLDRVQELRASVEQNANIPFLMRPPEPSFDKYLVNLFVDNSEIEGAPVIYLSNASYGNLFGKIEYKFVYGAAVTDFTQIKPGAINKANHGFLVLDAQDLLKNLFSYDALKRALKERKIRIEDPWEPYRVVSSGALRPEPIDLDLKVILIGSSFLYEILSQYDDEFRELFNVKVDFDDIINSNSKLAQYVSLIKEISKSDSLLPLSESGINYVIKESARIAGQKNKFSLRTSMIRNLLTEANYFAIKSGSSEITSAHVKDAIKNKVFRNGRIEERIQEAILEDTIIVRTSGAMVGQVNGLAVMSLGGHMFGKPARITAQVYAGKRGVLNIEREVKMSGQIYDKAVFILSGYLGHLFGQKRPLSFSASITFEQLYSGIEGDSATCAEFYALISALANIPLKQNIAITGSMDQWGEVQPIGGVNEKIEGFFDLCNARNVNDAMVIIPERNVNNLILRDEVIEAVKNGRFKIFAISRVEEGLKILTGLEVDQRDNDGNFLENTVYYHVEKRLEEFAKVGIEEDKKASS</sequence>
<dbReference type="SUPFAM" id="SSF52540">
    <property type="entry name" value="P-loop containing nucleoside triphosphate hydrolases"/>
    <property type="match status" value="1"/>
</dbReference>
<organism evidence="5">
    <name type="scientific">Thermodesulfobium narugense</name>
    <dbReference type="NCBI Taxonomy" id="184064"/>
    <lineage>
        <taxon>Bacteria</taxon>
        <taxon>Pseudomonadati</taxon>
        <taxon>Thermodesulfobiota</taxon>
        <taxon>Thermodesulfobiia</taxon>
        <taxon>Thermodesulfobiales</taxon>
        <taxon>Thermodesulfobiaceae</taxon>
        <taxon>Thermodesulfobium</taxon>
    </lineage>
</organism>
<dbReference type="GO" id="GO:0006508">
    <property type="term" value="P:proteolysis"/>
    <property type="evidence" value="ECO:0007669"/>
    <property type="project" value="UniProtKB-KW"/>
</dbReference>
<dbReference type="AlphaFoldDB" id="A0A7C5PRS9"/>
<dbReference type="Pfam" id="PF13654">
    <property type="entry name" value="AAA_32"/>
    <property type="match status" value="1"/>
</dbReference>
<keyword evidence="2" id="KW-0720">Serine protease</keyword>
<dbReference type="GO" id="GO:0004176">
    <property type="term" value="F:ATP-dependent peptidase activity"/>
    <property type="evidence" value="ECO:0007669"/>
    <property type="project" value="UniProtKB-UniRule"/>
</dbReference>
<protein>
    <recommendedName>
        <fullName evidence="2">endopeptidase La</fullName>
        <ecNumber evidence="2">3.4.21.53</ecNumber>
    </recommendedName>
</protein>
<dbReference type="InterPro" id="IPR008269">
    <property type="entry name" value="Lon_proteolytic"/>
</dbReference>
<dbReference type="InterPro" id="IPR014721">
    <property type="entry name" value="Ribsml_uS5_D2-typ_fold_subgr"/>
</dbReference>
<dbReference type="InterPro" id="IPR027065">
    <property type="entry name" value="Lon_Prtase"/>
</dbReference>
<reference evidence="5" key="1">
    <citation type="journal article" date="2020" name="mSystems">
        <title>Genome- and Community-Level Interaction Insights into Carbon Utilization and Element Cycling Functions of Hydrothermarchaeota in Hydrothermal Sediment.</title>
        <authorList>
            <person name="Zhou Z."/>
            <person name="Liu Y."/>
            <person name="Xu W."/>
            <person name="Pan J."/>
            <person name="Luo Z.H."/>
            <person name="Li M."/>
        </authorList>
    </citation>
    <scope>NUCLEOTIDE SEQUENCE [LARGE SCALE GENOMIC DNA]</scope>
    <source>
        <strain evidence="5">SpSt-1019</strain>
    </source>
</reference>
<dbReference type="EC" id="3.4.21.53" evidence="2"/>
<dbReference type="PANTHER" id="PTHR10046">
    <property type="entry name" value="ATP DEPENDENT LON PROTEASE FAMILY MEMBER"/>
    <property type="match status" value="1"/>
</dbReference>
<dbReference type="InterPro" id="IPR027417">
    <property type="entry name" value="P-loop_NTPase"/>
</dbReference>
<gene>
    <name evidence="5" type="ORF">ENL70_07380</name>
</gene>
<comment type="similarity">
    <text evidence="2">Belongs to the peptidase S16 family.</text>
</comment>
<dbReference type="Pfam" id="PF20437">
    <property type="entry name" value="LonC_helical"/>
    <property type="match status" value="1"/>
</dbReference>
<dbReference type="Pfam" id="PF05362">
    <property type="entry name" value="Lon_C"/>
    <property type="match status" value="1"/>
</dbReference>
<comment type="catalytic activity">
    <reaction evidence="2">
        <text>Hydrolysis of proteins in presence of ATP.</text>
        <dbReference type="EC" id="3.4.21.53"/>
    </reaction>
</comment>
<dbReference type="Pfam" id="PF20436">
    <property type="entry name" value="LonB_AAA-LID"/>
    <property type="match status" value="1"/>
</dbReference>